<keyword evidence="2" id="KW-0560">Oxidoreductase</keyword>
<evidence type="ECO:0000313" key="5">
    <source>
        <dbReference type="Proteomes" id="UP000730618"/>
    </source>
</evidence>
<proteinExistence type="inferred from homology"/>
<dbReference type="PANTHER" id="PTHR43708">
    <property type="entry name" value="CONSERVED EXPRESSED OXIDOREDUCTASE (EUROFUNG)"/>
    <property type="match status" value="1"/>
</dbReference>
<evidence type="ECO:0000256" key="1">
    <source>
        <dbReference type="ARBA" id="ARBA00010928"/>
    </source>
</evidence>
<dbReference type="PANTHER" id="PTHR43708:SF5">
    <property type="entry name" value="CONSERVED EXPRESSED OXIDOREDUCTASE (EUROFUNG)-RELATED"/>
    <property type="match status" value="1"/>
</dbReference>
<keyword evidence="5" id="KW-1185">Reference proteome</keyword>
<protein>
    <recommendedName>
        <fullName evidence="3">Gfo/Idh/MocA-like oxidoreductase N-terminal domain-containing protein</fullName>
    </recommendedName>
</protein>
<feature type="domain" description="Gfo/Idh/MocA-like oxidoreductase N-terminal" evidence="3">
    <location>
        <begin position="60"/>
        <end position="138"/>
    </location>
</feature>
<gene>
    <name evidence="4" type="ORF">PAECIP111802_03194</name>
</gene>
<organism evidence="4 5">
    <name type="scientific">Paenibacillus allorhizosphaerae</name>
    <dbReference type="NCBI Taxonomy" id="2849866"/>
    <lineage>
        <taxon>Bacteria</taxon>
        <taxon>Bacillati</taxon>
        <taxon>Bacillota</taxon>
        <taxon>Bacilli</taxon>
        <taxon>Bacillales</taxon>
        <taxon>Paenibacillaceae</taxon>
        <taxon>Paenibacillus</taxon>
    </lineage>
</organism>
<dbReference type="Pfam" id="PF01408">
    <property type="entry name" value="GFO_IDH_MocA"/>
    <property type="match status" value="1"/>
</dbReference>
<name>A0ABM8VIJ3_9BACL</name>
<comment type="caution">
    <text evidence="4">The sequence shown here is derived from an EMBL/GenBank/DDBJ whole genome shotgun (WGS) entry which is preliminary data.</text>
</comment>
<dbReference type="Proteomes" id="UP000730618">
    <property type="component" value="Unassembled WGS sequence"/>
</dbReference>
<dbReference type="EMBL" id="CAJVCE010000008">
    <property type="protein sequence ID" value="CAG7644240.1"/>
    <property type="molecule type" value="Genomic_DNA"/>
</dbReference>
<evidence type="ECO:0000313" key="4">
    <source>
        <dbReference type="EMBL" id="CAG7644240.1"/>
    </source>
</evidence>
<reference evidence="4 5" key="1">
    <citation type="submission" date="2021-06" db="EMBL/GenBank/DDBJ databases">
        <authorList>
            <person name="Criscuolo A."/>
        </authorList>
    </citation>
    <scope>NUCLEOTIDE SEQUENCE [LARGE SCALE GENOMIC DNA]</scope>
    <source>
        <strain evidence="5">CIP 111802</strain>
    </source>
</reference>
<comment type="similarity">
    <text evidence="1">Belongs to the Gfo/Idh/MocA family.</text>
</comment>
<dbReference type="RefSeq" id="WP_218099512.1">
    <property type="nucleotide sequence ID" value="NZ_CAJVCE010000008.1"/>
</dbReference>
<dbReference type="InterPro" id="IPR000683">
    <property type="entry name" value="Gfo/Idh/MocA-like_OxRdtase_N"/>
</dbReference>
<sequence length="301" mass="33305">MNNILKIGMIGLDTSHVPAFTKLLNDSEAPYHIPGGQVVVAFPGGSADFELSISRVEGYTNELRDKYGVQIVESPEQVAERCDAILLESVDGRVHLEQFRRIAPYGKPVFIDKPFAVSSEDARQIAKLSREHGVPVMSASALRFAEALQDAKRVTDQGDVIGADFYGPLALQPTQPGLFWYGVHTVDMLYQIMGGGCVEVIAATQEDHDVITGFWKDGRIGTIRGNRKGNNKFGGVVHRVKRTDYIDVYANPKPYYASLLEQVMEMFRTGQPGIDLEETVEIIRFMEAANESRSTGKRVPI</sequence>
<dbReference type="InterPro" id="IPR051317">
    <property type="entry name" value="Gfo/Idh/MocA_oxidoreduct"/>
</dbReference>
<evidence type="ECO:0000256" key="2">
    <source>
        <dbReference type="ARBA" id="ARBA00023002"/>
    </source>
</evidence>
<evidence type="ECO:0000259" key="3">
    <source>
        <dbReference type="Pfam" id="PF01408"/>
    </source>
</evidence>
<accession>A0ABM8VIJ3</accession>